<dbReference type="Proteomes" id="UP000466931">
    <property type="component" value="Chromosome"/>
</dbReference>
<name>A0A7I7XSD5_9MYCO</name>
<dbReference type="AlphaFoldDB" id="A0A7I7XSD5"/>
<feature type="region of interest" description="Disordered" evidence="1">
    <location>
        <begin position="1"/>
        <end position="37"/>
    </location>
</feature>
<protein>
    <recommendedName>
        <fullName evidence="2">DUF559 domain-containing protein</fullName>
    </recommendedName>
</protein>
<gene>
    <name evidence="3" type="ORF">MCNF_07430</name>
</gene>
<dbReference type="SUPFAM" id="SSF52980">
    <property type="entry name" value="Restriction endonuclease-like"/>
    <property type="match status" value="1"/>
</dbReference>
<sequence length="332" mass="37294">MRARTGPSAFGAETADSANSVPRFRTPSSLGTSGTGRFIDPAGMNPEMRPFIGSEALVNGRLTAYELRARFRALYPDVYLPKEVVPSLRQRTIAAWLWSHRQGVIAGRAAAALHGSKWVDDNAEIDLVWPNSRSARGIRTCDARLRRSEYQSVEGMLITSPARTAFDMGRQLSVDEGVAQLDALGNVTRLPRAAVEAVAANHPGSRRIRRLREALDLYDPGAQSPKETWLRLLAIRAGYPRPRTQIPVDCGYRRFYLDMGWDKPKIALEYDGAHHRQSVREVRYDIERMELLTARGWIVIRVIAGTRPDDVLERLRRAWRQRDCGDCESEAG</sequence>
<dbReference type="InterPro" id="IPR007569">
    <property type="entry name" value="DUF559"/>
</dbReference>
<dbReference type="Gene3D" id="3.40.960.10">
    <property type="entry name" value="VSR Endonuclease"/>
    <property type="match status" value="1"/>
</dbReference>
<reference evidence="3" key="2">
    <citation type="submission" date="2020-02" db="EMBL/GenBank/DDBJ databases">
        <authorList>
            <person name="Matsumoto Y."/>
            <person name="Motooka D."/>
            <person name="Nakamura S."/>
        </authorList>
    </citation>
    <scope>NUCLEOTIDE SEQUENCE</scope>
    <source>
        <strain evidence="3">JCM 13671</strain>
    </source>
</reference>
<evidence type="ECO:0000256" key="1">
    <source>
        <dbReference type="SAM" id="MobiDB-lite"/>
    </source>
</evidence>
<evidence type="ECO:0000313" key="4">
    <source>
        <dbReference type="Proteomes" id="UP000466931"/>
    </source>
</evidence>
<organism evidence="3 4">
    <name type="scientific">Mycolicibacterium confluentis</name>
    <dbReference type="NCBI Taxonomy" id="28047"/>
    <lineage>
        <taxon>Bacteria</taxon>
        <taxon>Bacillati</taxon>
        <taxon>Actinomycetota</taxon>
        <taxon>Actinomycetes</taxon>
        <taxon>Mycobacteriales</taxon>
        <taxon>Mycobacteriaceae</taxon>
        <taxon>Mycolicibacterium</taxon>
    </lineage>
</organism>
<dbReference type="EMBL" id="AP022612">
    <property type="protein sequence ID" value="BBZ32138.1"/>
    <property type="molecule type" value="Genomic_DNA"/>
</dbReference>
<reference evidence="3" key="1">
    <citation type="journal article" date="2019" name="Emerg. Microbes Infect.">
        <title>Comprehensive subspecies identification of 175 nontuberculous mycobacteria species based on 7547 genomic profiles.</title>
        <authorList>
            <person name="Matsumoto Y."/>
            <person name="Kinjo T."/>
            <person name="Motooka D."/>
            <person name="Nabeya D."/>
            <person name="Jung N."/>
            <person name="Uechi K."/>
            <person name="Horii T."/>
            <person name="Iida T."/>
            <person name="Fujita J."/>
            <person name="Nakamura S."/>
        </authorList>
    </citation>
    <scope>NUCLEOTIDE SEQUENCE [LARGE SCALE GENOMIC DNA]</scope>
    <source>
        <strain evidence="3">JCM 13671</strain>
    </source>
</reference>
<feature type="domain" description="DUF559" evidence="2">
    <location>
        <begin position="229"/>
        <end position="303"/>
    </location>
</feature>
<dbReference type="InterPro" id="IPR011335">
    <property type="entry name" value="Restrct_endonuc-II-like"/>
</dbReference>
<dbReference type="Pfam" id="PF04480">
    <property type="entry name" value="DUF559"/>
    <property type="match status" value="1"/>
</dbReference>
<accession>A0A7I7XSD5</accession>
<evidence type="ECO:0000259" key="2">
    <source>
        <dbReference type="Pfam" id="PF04480"/>
    </source>
</evidence>
<keyword evidence="4" id="KW-1185">Reference proteome</keyword>
<feature type="compositionally biased region" description="Polar residues" evidence="1">
    <location>
        <begin position="16"/>
        <end position="32"/>
    </location>
</feature>
<evidence type="ECO:0000313" key="3">
    <source>
        <dbReference type="EMBL" id="BBZ32138.1"/>
    </source>
</evidence>
<proteinExistence type="predicted"/>